<proteinExistence type="predicted"/>
<comment type="caution">
    <text evidence="1">The sequence shown here is derived from an EMBL/GenBank/DDBJ whole genome shotgun (WGS) entry which is preliminary data.</text>
</comment>
<dbReference type="EMBL" id="JYDV01004099">
    <property type="protein sequence ID" value="KRY95743.1"/>
    <property type="molecule type" value="Genomic_DNA"/>
</dbReference>
<accession>A0A0V1GC28</accession>
<evidence type="ECO:0000313" key="2">
    <source>
        <dbReference type="Proteomes" id="UP000054826"/>
    </source>
</evidence>
<reference evidence="1 2" key="1">
    <citation type="submission" date="2015-01" db="EMBL/GenBank/DDBJ databases">
        <title>Evolution of Trichinella species and genotypes.</title>
        <authorList>
            <person name="Korhonen P.K."/>
            <person name="Edoardo P."/>
            <person name="Giuseppe L.R."/>
            <person name="Gasser R.B."/>
        </authorList>
    </citation>
    <scope>NUCLEOTIDE SEQUENCE [LARGE SCALE GENOMIC DNA]</scope>
    <source>
        <strain evidence="1">ISS176</strain>
    </source>
</reference>
<feature type="non-terminal residue" evidence="1">
    <location>
        <position position="1"/>
    </location>
</feature>
<dbReference type="AlphaFoldDB" id="A0A0V1GC28"/>
<dbReference type="Proteomes" id="UP000054826">
    <property type="component" value="Unassembled WGS sequence"/>
</dbReference>
<organism evidence="1 2">
    <name type="scientific">Trichinella pseudospiralis</name>
    <name type="common">Parasitic roundworm</name>
    <dbReference type="NCBI Taxonomy" id="6337"/>
    <lineage>
        <taxon>Eukaryota</taxon>
        <taxon>Metazoa</taxon>
        <taxon>Ecdysozoa</taxon>
        <taxon>Nematoda</taxon>
        <taxon>Enoplea</taxon>
        <taxon>Dorylaimia</taxon>
        <taxon>Trichinellida</taxon>
        <taxon>Trichinellidae</taxon>
        <taxon>Trichinella</taxon>
    </lineage>
</organism>
<name>A0A0V1GC28_TRIPS</name>
<protein>
    <submittedName>
        <fullName evidence="1">Uncharacterized protein</fullName>
    </submittedName>
</protein>
<gene>
    <name evidence="1" type="ORF">T4C_1116</name>
</gene>
<evidence type="ECO:0000313" key="1">
    <source>
        <dbReference type="EMBL" id="KRY95743.1"/>
    </source>
</evidence>
<sequence>LAAYRQYWLQSIVEYMAEKGIKREFDIRELS</sequence>